<evidence type="ECO:0000313" key="4">
    <source>
        <dbReference type="Proteomes" id="UP001519363"/>
    </source>
</evidence>
<dbReference type="InterPro" id="IPR036689">
    <property type="entry name" value="ESAT-6-like_sf"/>
</dbReference>
<gene>
    <name evidence="3" type="ORF">JOF53_001998</name>
</gene>
<evidence type="ECO:0000259" key="2">
    <source>
        <dbReference type="Pfam" id="PF25547"/>
    </source>
</evidence>
<evidence type="ECO:0000256" key="1">
    <source>
        <dbReference type="SAM" id="MobiDB-lite"/>
    </source>
</evidence>
<feature type="region of interest" description="Disordered" evidence="1">
    <location>
        <begin position="301"/>
        <end position="331"/>
    </location>
</feature>
<reference evidence="3 4" key="1">
    <citation type="submission" date="2021-03" db="EMBL/GenBank/DDBJ databases">
        <title>Sequencing the genomes of 1000 actinobacteria strains.</title>
        <authorList>
            <person name="Klenk H.-P."/>
        </authorList>
    </citation>
    <scope>NUCLEOTIDE SEQUENCE [LARGE SCALE GENOMIC DNA]</scope>
    <source>
        <strain evidence="3 4">DSM 44580</strain>
    </source>
</reference>
<feature type="region of interest" description="Disordered" evidence="1">
    <location>
        <begin position="257"/>
        <end position="279"/>
    </location>
</feature>
<dbReference type="RefSeq" id="WP_086781392.1">
    <property type="nucleotide sequence ID" value="NZ_JAGIOO010000001.1"/>
</dbReference>
<sequence length="331" mass="35308">MSNPNPLIAQPEPVEATAGAGLYDSVTTMFKDVNEADASPLDLTIDGISVGLDVLAIVMNPLGELLKAGVGWLLEHVEWLREPLEVLTGDPKQVKAIADTWDRIGTQLQAAGEQYQGALGGVRGWEGEAANAYRGVAEDYASGLILAAEEARDTASWITGAGVVVATARAIIFDMIASFISRVIAQALIAAATAVFSLGSSVALFITSVVTDAGILMGRITAKIAALLKKIEQFMRRFKLKGTKLGDAATAIQHKANKMRREANSAVRQGNRARDALKPQEGWQKTYSDYVDRRAESGLGKFSDHNATRLGKEAAKGFKELNGEDKGGKPQ</sequence>
<accession>A0ABS5A978</accession>
<dbReference type="Pfam" id="PF25547">
    <property type="entry name" value="WXG100_2"/>
    <property type="match status" value="1"/>
</dbReference>
<dbReference type="Gene3D" id="1.20.1260.20">
    <property type="entry name" value="PPE superfamily"/>
    <property type="match status" value="1"/>
</dbReference>
<dbReference type="Proteomes" id="UP001519363">
    <property type="component" value="Unassembled WGS sequence"/>
</dbReference>
<evidence type="ECO:0000313" key="3">
    <source>
        <dbReference type="EMBL" id="MBP2473126.1"/>
    </source>
</evidence>
<comment type="caution">
    <text evidence="3">The sequence shown here is derived from an EMBL/GenBank/DDBJ whole genome shotgun (WGS) entry which is preliminary data.</text>
</comment>
<dbReference type="InterPro" id="IPR057746">
    <property type="entry name" value="CpnT-like_N"/>
</dbReference>
<protein>
    <recommendedName>
        <fullName evidence="2">Outer membrane channel protein CpnT-like N-terminal domain-containing protein</fullName>
    </recommendedName>
</protein>
<name>A0ABS5A978_9PSEU</name>
<dbReference type="InterPro" id="IPR038332">
    <property type="entry name" value="PPE_sf"/>
</dbReference>
<proteinExistence type="predicted"/>
<feature type="domain" description="Outer membrane channel protein CpnT-like N-terminal" evidence="2">
    <location>
        <begin position="89"/>
        <end position="199"/>
    </location>
</feature>
<organism evidence="3 4">
    <name type="scientific">Crossiella equi</name>
    <dbReference type="NCBI Taxonomy" id="130796"/>
    <lineage>
        <taxon>Bacteria</taxon>
        <taxon>Bacillati</taxon>
        <taxon>Actinomycetota</taxon>
        <taxon>Actinomycetes</taxon>
        <taxon>Pseudonocardiales</taxon>
        <taxon>Pseudonocardiaceae</taxon>
        <taxon>Crossiella</taxon>
    </lineage>
</organism>
<keyword evidence="4" id="KW-1185">Reference proteome</keyword>
<dbReference type="EMBL" id="JAGIOO010000001">
    <property type="protein sequence ID" value="MBP2473126.1"/>
    <property type="molecule type" value="Genomic_DNA"/>
</dbReference>
<dbReference type="SUPFAM" id="SSF140453">
    <property type="entry name" value="EsxAB dimer-like"/>
    <property type="match status" value="1"/>
</dbReference>